<sequence>MNSVSQRKLEGDQKADLEMEACNYAIKLCSYSVLPMTISTAIQLGLFKIFSEAAPGVELSAEELASLLEATNPHAPSKMERVLRLLASHRVFTSSTSMDADGRTIRRYGAAPVCKYFMPNEDGVSLASLALMSNDWVTMESWYHLKDAILHGGVAFNRAHGGLTEFEYHATDPRFSKVFNEGMRSHTIIIWKNILSIYDGFKGVDVLVDVCGGTGGTLSMITAKHPHIKGINFDLPHVIAQAPPLPGVEHHGGDVFASIPSGDALLLKWVLHDWNDEDSIKILKSCWKAIPDNGKVIVVDSILPEIVDSTDSTHCVLHADVIMLLESPSGRERTEKEFRILAKQSGFSGFKVLCNFSNAWIMEFSK</sequence>
<dbReference type="InterPro" id="IPR036390">
    <property type="entry name" value="WH_DNA-bd_sf"/>
</dbReference>
<dbReference type="InterPro" id="IPR016461">
    <property type="entry name" value="COMT-like"/>
</dbReference>
<protein>
    <submittedName>
        <fullName evidence="7">Uncharacterized protein</fullName>
    </submittedName>
</protein>
<organism evidence="7 8">
    <name type="scientific">Platanthera zijinensis</name>
    <dbReference type="NCBI Taxonomy" id="2320716"/>
    <lineage>
        <taxon>Eukaryota</taxon>
        <taxon>Viridiplantae</taxon>
        <taxon>Streptophyta</taxon>
        <taxon>Embryophyta</taxon>
        <taxon>Tracheophyta</taxon>
        <taxon>Spermatophyta</taxon>
        <taxon>Magnoliopsida</taxon>
        <taxon>Liliopsida</taxon>
        <taxon>Asparagales</taxon>
        <taxon>Orchidaceae</taxon>
        <taxon>Orchidoideae</taxon>
        <taxon>Orchideae</taxon>
        <taxon>Orchidinae</taxon>
        <taxon>Platanthera</taxon>
    </lineage>
</organism>
<keyword evidence="8" id="KW-1185">Reference proteome</keyword>
<dbReference type="GO" id="GO:0046983">
    <property type="term" value="F:protein dimerization activity"/>
    <property type="evidence" value="ECO:0007669"/>
    <property type="project" value="InterPro"/>
</dbReference>
<dbReference type="GO" id="GO:0008171">
    <property type="term" value="F:O-methyltransferase activity"/>
    <property type="evidence" value="ECO:0007669"/>
    <property type="project" value="InterPro"/>
</dbReference>
<keyword evidence="1" id="KW-0489">Methyltransferase</keyword>
<dbReference type="Pfam" id="PF08100">
    <property type="entry name" value="Dimerisation"/>
    <property type="match status" value="1"/>
</dbReference>
<dbReference type="EMBL" id="JBBWWQ010000010">
    <property type="protein sequence ID" value="KAK8937476.1"/>
    <property type="molecule type" value="Genomic_DNA"/>
</dbReference>
<keyword evidence="2" id="KW-0808">Transferase</keyword>
<evidence type="ECO:0000256" key="1">
    <source>
        <dbReference type="ARBA" id="ARBA00022603"/>
    </source>
</evidence>
<dbReference type="InterPro" id="IPR036388">
    <property type="entry name" value="WH-like_DNA-bd_sf"/>
</dbReference>
<dbReference type="FunFam" id="3.40.50.150:FF:000061">
    <property type="entry name" value="Caffeic acid O-methyltransferase"/>
    <property type="match status" value="1"/>
</dbReference>
<reference evidence="7 8" key="1">
    <citation type="journal article" date="2022" name="Nat. Plants">
        <title>Genomes of leafy and leafless Platanthera orchids illuminate the evolution of mycoheterotrophy.</title>
        <authorList>
            <person name="Li M.H."/>
            <person name="Liu K.W."/>
            <person name="Li Z."/>
            <person name="Lu H.C."/>
            <person name="Ye Q.L."/>
            <person name="Zhang D."/>
            <person name="Wang J.Y."/>
            <person name="Li Y.F."/>
            <person name="Zhong Z.M."/>
            <person name="Liu X."/>
            <person name="Yu X."/>
            <person name="Liu D.K."/>
            <person name="Tu X.D."/>
            <person name="Liu B."/>
            <person name="Hao Y."/>
            <person name="Liao X.Y."/>
            <person name="Jiang Y.T."/>
            <person name="Sun W.H."/>
            <person name="Chen J."/>
            <person name="Chen Y.Q."/>
            <person name="Ai Y."/>
            <person name="Zhai J.W."/>
            <person name="Wu S.S."/>
            <person name="Zhou Z."/>
            <person name="Hsiao Y.Y."/>
            <person name="Wu W.L."/>
            <person name="Chen Y.Y."/>
            <person name="Lin Y.F."/>
            <person name="Hsu J.L."/>
            <person name="Li C.Y."/>
            <person name="Wang Z.W."/>
            <person name="Zhao X."/>
            <person name="Zhong W.Y."/>
            <person name="Ma X.K."/>
            <person name="Ma L."/>
            <person name="Huang J."/>
            <person name="Chen G.Z."/>
            <person name="Huang M.Z."/>
            <person name="Huang L."/>
            <person name="Peng D.H."/>
            <person name="Luo Y.B."/>
            <person name="Zou S.Q."/>
            <person name="Chen S.P."/>
            <person name="Lan S."/>
            <person name="Tsai W.C."/>
            <person name="Van de Peer Y."/>
            <person name="Liu Z.J."/>
        </authorList>
    </citation>
    <scope>NUCLEOTIDE SEQUENCE [LARGE SCALE GENOMIC DNA]</scope>
    <source>
        <strain evidence="7">Lor287</strain>
    </source>
</reference>
<proteinExistence type="predicted"/>
<dbReference type="PIRSF" id="PIRSF005739">
    <property type="entry name" value="O-mtase"/>
    <property type="match status" value="1"/>
</dbReference>
<dbReference type="Gene3D" id="1.10.10.10">
    <property type="entry name" value="Winged helix-like DNA-binding domain superfamily/Winged helix DNA-binding domain"/>
    <property type="match status" value="1"/>
</dbReference>
<comment type="caution">
    <text evidence="7">The sequence shown here is derived from an EMBL/GenBank/DDBJ whole genome shotgun (WGS) entry which is preliminary data.</text>
</comment>
<feature type="domain" description="O-methyltransferase dimerisation" evidence="6">
    <location>
        <begin position="27"/>
        <end position="119"/>
    </location>
</feature>
<dbReference type="SUPFAM" id="SSF53335">
    <property type="entry name" value="S-adenosyl-L-methionine-dependent methyltransferases"/>
    <property type="match status" value="1"/>
</dbReference>
<keyword evidence="3" id="KW-0949">S-adenosyl-L-methionine</keyword>
<evidence type="ECO:0000313" key="8">
    <source>
        <dbReference type="Proteomes" id="UP001418222"/>
    </source>
</evidence>
<dbReference type="InterPro" id="IPR012967">
    <property type="entry name" value="COMT_dimerisation"/>
</dbReference>
<evidence type="ECO:0000259" key="6">
    <source>
        <dbReference type="Pfam" id="PF08100"/>
    </source>
</evidence>
<evidence type="ECO:0000259" key="5">
    <source>
        <dbReference type="Pfam" id="PF00891"/>
    </source>
</evidence>
<evidence type="ECO:0000256" key="3">
    <source>
        <dbReference type="ARBA" id="ARBA00022691"/>
    </source>
</evidence>
<evidence type="ECO:0000256" key="4">
    <source>
        <dbReference type="PIRSR" id="PIRSR005739-1"/>
    </source>
</evidence>
<evidence type="ECO:0000256" key="2">
    <source>
        <dbReference type="ARBA" id="ARBA00022679"/>
    </source>
</evidence>
<dbReference type="Proteomes" id="UP001418222">
    <property type="component" value="Unassembled WGS sequence"/>
</dbReference>
<dbReference type="AlphaFoldDB" id="A0AAP0BI93"/>
<evidence type="ECO:0000313" key="7">
    <source>
        <dbReference type="EMBL" id="KAK8937476.1"/>
    </source>
</evidence>
<dbReference type="PROSITE" id="PS51683">
    <property type="entry name" value="SAM_OMT_II"/>
    <property type="match status" value="1"/>
</dbReference>
<feature type="active site" description="Proton acceptor" evidence="4">
    <location>
        <position position="272"/>
    </location>
</feature>
<name>A0AAP0BI93_9ASPA</name>
<feature type="domain" description="O-methyltransferase C-terminal" evidence="5">
    <location>
        <begin position="142"/>
        <end position="348"/>
    </location>
</feature>
<gene>
    <name evidence="7" type="ORF">KSP39_PZI012659</name>
</gene>
<dbReference type="PANTHER" id="PTHR11746">
    <property type="entry name" value="O-METHYLTRANSFERASE"/>
    <property type="match status" value="1"/>
</dbReference>
<accession>A0AAP0BI93</accession>
<dbReference type="Pfam" id="PF00891">
    <property type="entry name" value="Methyltransf_2"/>
    <property type="match status" value="1"/>
</dbReference>
<dbReference type="FunFam" id="1.10.10.10:FF:000357">
    <property type="entry name" value="Caffeic acid 3-O-methyltransferase"/>
    <property type="match status" value="1"/>
</dbReference>
<dbReference type="Gene3D" id="3.40.50.150">
    <property type="entry name" value="Vaccinia Virus protein VP39"/>
    <property type="match status" value="1"/>
</dbReference>
<dbReference type="SUPFAM" id="SSF46785">
    <property type="entry name" value="Winged helix' DNA-binding domain"/>
    <property type="match status" value="1"/>
</dbReference>
<dbReference type="GO" id="GO:0032259">
    <property type="term" value="P:methylation"/>
    <property type="evidence" value="ECO:0007669"/>
    <property type="project" value="UniProtKB-KW"/>
</dbReference>
<dbReference type="InterPro" id="IPR029063">
    <property type="entry name" value="SAM-dependent_MTases_sf"/>
</dbReference>
<dbReference type="InterPro" id="IPR001077">
    <property type="entry name" value="COMT_C"/>
</dbReference>